<reference evidence="2" key="1">
    <citation type="submission" date="2025-08" db="UniProtKB">
        <authorList>
            <consortium name="Ensembl"/>
        </authorList>
    </citation>
    <scope>IDENTIFICATION</scope>
</reference>
<evidence type="ECO:0000313" key="2">
    <source>
        <dbReference type="Ensembl" id="ENSLCNP00005028635.1"/>
    </source>
</evidence>
<feature type="region of interest" description="Disordered" evidence="1">
    <location>
        <begin position="50"/>
        <end position="83"/>
    </location>
</feature>
<feature type="compositionally biased region" description="Low complexity" evidence="1">
    <location>
        <begin position="50"/>
        <end position="79"/>
    </location>
</feature>
<dbReference type="Ensembl" id="ENSLCNT00005031973.1">
    <property type="protein sequence ID" value="ENSLCNP00005028635.1"/>
    <property type="gene ID" value="ENSLCNG00005018640.1"/>
</dbReference>
<keyword evidence="3" id="KW-1185">Reference proteome</keyword>
<evidence type="ECO:0000313" key="3">
    <source>
        <dbReference type="Proteomes" id="UP000472241"/>
    </source>
</evidence>
<sequence>MAWPLGSGWPTTRTVASVGWPLMAAARTARCRATTVPWCGASAPTASTCTASSSGSTHSRCSSTAPCAARSGSSRSDAAPLGRDRVDARTGAAFVFHHALTLLSNK</sequence>
<gene>
    <name evidence="2" type="primary">ANAPC11</name>
</gene>
<accession>A0A667I9M3</accession>
<dbReference type="Proteomes" id="UP000472241">
    <property type="component" value="Unplaced"/>
</dbReference>
<protein>
    <submittedName>
        <fullName evidence="2">Anaphase promoting complex subunit 11</fullName>
    </submittedName>
</protein>
<dbReference type="AlphaFoldDB" id="A0A667I9M3"/>
<organism evidence="2 3">
    <name type="scientific">Lynx canadensis</name>
    <name type="common">Canada lynx</name>
    <name type="synonym">Felis canadensis</name>
    <dbReference type="NCBI Taxonomy" id="61383"/>
    <lineage>
        <taxon>Eukaryota</taxon>
        <taxon>Metazoa</taxon>
        <taxon>Chordata</taxon>
        <taxon>Craniata</taxon>
        <taxon>Vertebrata</taxon>
        <taxon>Euteleostomi</taxon>
        <taxon>Mammalia</taxon>
        <taxon>Eutheria</taxon>
        <taxon>Laurasiatheria</taxon>
        <taxon>Carnivora</taxon>
        <taxon>Feliformia</taxon>
        <taxon>Felidae</taxon>
        <taxon>Felinae</taxon>
        <taxon>Lynx</taxon>
    </lineage>
</organism>
<proteinExistence type="predicted"/>
<evidence type="ECO:0000256" key="1">
    <source>
        <dbReference type="SAM" id="MobiDB-lite"/>
    </source>
</evidence>
<name>A0A667I9M3_LYNCA</name>
<reference evidence="2" key="2">
    <citation type="submission" date="2025-09" db="UniProtKB">
        <authorList>
            <consortium name="Ensembl"/>
        </authorList>
    </citation>
    <scope>IDENTIFICATION</scope>
</reference>